<protein>
    <recommendedName>
        <fullName evidence="9">Signal recognition particle protein</fullName>
        <ecNumber evidence="9">3.6.5.4</ecNumber>
    </recommendedName>
    <alternativeName>
        <fullName evidence="9">Fifty-four homolog</fullName>
    </alternativeName>
</protein>
<dbReference type="OrthoDB" id="9804720at2"/>
<dbReference type="Gene3D" id="1.10.260.30">
    <property type="entry name" value="Signal recognition particle, SRP54 subunit, M-domain"/>
    <property type="match status" value="1"/>
</dbReference>
<dbReference type="Pfam" id="PF02978">
    <property type="entry name" value="SRP_SPB"/>
    <property type="match status" value="1"/>
</dbReference>
<proteinExistence type="inferred from homology"/>
<accession>A0A084JJD5</accession>
<dbReference type="GO" id="GO:0005525">
    <property type="term" value="F:GTP binding"/>
    <property type="evidence" value="ECO:0007669"/>
    <property type="project" value="UniProtKB-UniRule"/>
</dbReference>
<evidence type="ECO:0000313" key="11">
    <source>
        <dbReference type="EMBL" id="KEZ89069.1"/>
    </source>
</evidence>
<dbReference type="GO" id="GO:0048500">
    <property type="term" value="C:signal recognition particle"/>
    <property type="evidence" value="ECO:0007669"/>
    <property type="project" value="UniProtKB-UniRule"/>
</dbReference>
<dbReference type="GO" id="GO:0006614">
    <property type="term" value="P:SRP-dependent cotranslational protein targeting to membrane"/>
    <property type="evidence" value="ECO:0007669"/>
    <property type="project" value="InterPro"/>
</dbReference>
<evidence type="ECO:0000256" key="3">
    <source>
        <dbReference type="ARBA" id="ARBA00022801"/>
    </source>
</evidence>
<sequence>MAFESLSDKLQNVFKNLRGKGRLSEADVKTALKEVKMALLEADVSFKVVKQFISAVQERAIGQDVQNSLTPGQMVIKIVNEELVKLMGSETTEISLKPASDMTIIMMAGLQGAGKTTTTAKIAGKLKAKGRKPLLVACDVYRPAAIKQLQINGEKQGVPVFSMGENHKPADIAKAAVAYAAKNDQNVIILDTAGRLHIDEDMMSELIEIKDAVDVHQTILVVDAMTGQDAVNVAGMFNDKIGIDGVIITKLDGDTRGGAALSIRAVTGKPVLYVGMGEKLSDLEQFYPDRMASRILGMGDILSLIEKAESQVDEEKAKELSQKLRKAEFDYNDFLDQMNQVKKMGGMASILSMMPGMGQMKDMDFDEKAMDRVEAIILSMSNKERLNPELMKNASRKQRVAKGAGVDITEVNRIVKQFDQMKKMMKQLPGMMGGGKRHGGLFGKMKLPF</sequence>
<keyword evidence="6 9" id="KW-0733">Signal recognition particle</keyword>
<evidence type="ECO:0000256" key="1">
    <source>
        <dbReference type="ARBA" id="ARBA00005450"/>
    </source>
</evidence>
<evidence type="ECO:0000256" key="8">
    <source>
        <dbReference type="ARBA" id="ARBA00048027"/>
    </source>
</evidence>
<dbReference type="InterPro" id="IPR003593">
    <property type="entry name" value="AAA+_ATPase"/>
</dbReference>
<reference evidence="11 12" key="1">
    <citation type="submission" date="2014-07" db="EMBL/GenBank/DDBJ databases">
        <title>Draft genome of Clostridium celerecrescens 152B isolated from sediments associated with methane hydrate from Krishna Godavari basin.</title>
        <authorList>
            <person name="Honkalas V.S."/>
            <person name="Dabir A.P."/>
            <person name="Arora P."/>
            <person name="Dhakephalkar P.K."/>
        </authorList>
    </citation>
    <scope>NUCLEOTIDE SEQUENCE [LARGE SCALE GENOMIC DNA]</scope>
    <source>
        <strain evidence="11 12">152B</strain>
    </source>
</reference>
<evidence type="ECO:0000256" key="7">
    <source>
        <dbReference type="ARBA" id="ARBA00023274"/>
    </source>
</evidence>
<evidence type="ECO:0000313" key="12">
    <source>
        <dbReference type="Proteomes" id="UP000028525"/>
    </source>
</evidence>
<dbReference type="AlphaFoldDB" id="A0A084JJD5"/>
<dbReference type="Pfam" id="PF02881">
    <property type="entry name" value="SRP54_N"/>
    <property type="match status" value="1"/>
</dbReference>
<keyword evidence="4 9" id="KW-0694">RNA-binding</keyword>
<feature type="binding site" evidence="9">
    <location>
        <begin position="249"/>
        <end position="252"/>
    </location>
    <ligand>
        <name>GTP</name>
        <dbReference type="ChEBI" id="CHEBI:37565"/>
    </ligand>
</feature>
<keyword evidence="3 9" id="KW-0378">Hydrolase</keyword>
<keyword evidence="12" id="KW-1185">Reference proteome</keyword>
<dbReference type="InterPro" id="IPR027417">
    <property type="entry name" value="P-loop_NTPase"/>
</dbReference>
<dbReference type="CDD" id="cd18539">
    <property type="entry name" value="SRP_G"/>
    <property type="match status" value="1"/>
</dbReference>
<dbReference type="InterPro" id="IPR004125">
    <property type="entry name" value="Signal_recog_particle_SRP54_M"/>
</dbReference>
<dbReference type="EMBL" id="JPME01000020">
    <property type="protein sequence ID" value="KEZ89069.1"/>
    <property type="molecule type" value="Genomic_DNA"/>
</dbReference>
<keyword evidence="5 9" id="KW-0342">GTP-binding</keyword>
<dbReference type="PROSITE" id="PS00300">
    <property type="entry name" value="SRP54"/>
    <property type="match status" value="1"/>
</dbReference>
<dbReference type="EC" id="3.6.5.4" evidence="9"/>
<dbReference type="InterPro" id="IPR022941">
    <property type="entry name" value="SRP54"/>
</dbReference>
<dbReference type="HAMAP" id="MF_00306">
    <property type="entry name" value="SRP54"/>
    <property type="match status" value="1"/>
</dbReference>
<evidence type="ECO:0000256" key="6">
    <source>
        <dbReference type="ARBA" id="ARBA00023135"/>
    </source>
</evidence>
<dbReference type="InterPro" id="IPR004780">
    <property type="entry name" value="SRP"/>
</dbReference>
<comment type="similarity">
    <text evidence="1 9">Belongs to the GTP-binding SRP family. SRP54 subfamily.</text>
</comment>
<dbReference type="SUPFAM" id="SSF47446">
    <property type="entry name" value="Signal peptide-binding domain"/>
    <property type="match status" value="1"/>
</dbReference>
<keyword evidence="2 9" id="KW-0547">Nucleotide-binding</keyword>
<comment type="function">
    <text evidence="9">Involved in targeting and insertion of nascent membrane proteins into the cytoplasmic membrane. Binds to the hydrophobic signal sequence of the ribosome-nascent chain (RNC) as it emerges from the ribosomes. The SRP-RNC complex is then targeted to the cytoplasmic membrane where it interacts with the SRP receptor FtsY.</text>
</comment>
<dbReference type="NCBIfam" id="TIGR00959">
    <property type="entry name" value="ffh"/>
    <property type="match status" value="1"/>
</dbReference>
<gene>
    <name evidence="9" type="primary">ffh</name>
    <name evidence="11" type="ORF">IO98_16595</name>
</gene>
<dbReference type="Pfam" id="PF00448">
    <property type="entry name" value="SRP54"/>
    <property type="match status" value="1"/>
</dbReference>
<name>A0A084JJD5_9FIRM</name>
<dbReference type="PANTHER" id="PTHR11564:SF5">
    <property type="entry name" value="SIGNAL RECOGNITION PARTICLE SUBUNIT SRP54"/>
    <property type="match status" value="1"/>
</dbReference>
<evidence type="ECO:0000256" key="2">
    <source>
        <dbReference type="ARBA" id="ARBA00022741"/>
    </source>
</evidence>
<dbReference type="SMART" id="SM00382">
    <property type="entry name" value="AAA"/>
    <property type="match status" value="1"/>
</dbReference>
<dbReference type="SMART" id="SM00963">
    <property type="entry name" value="SRP54_N"/>
    <property type="match status" value="1"/>
</dbReference>
<comment type="subunit">
    <text evidence="9">Part of the signal recognition particle protein translocation system, which is composed of SRP and FtsY.</text>
</comment>
<dbReference type="STRING" id="29354.IO98_16595"/>
<dbReference type="RefSeq" id="WP_038282976.1">
    <property type="nucleotide sequence ID" value="NZ_JPME01000020.1"/>
</dbReference>
<dbReference type="GO" id="GO:0008312">
    <property type="term" value="F:7S RNA binding"/>
    <property type="evidence" value="ECO:0007669"/>
    <property type="project" value="InterPro"/>
</dbReference>
<dbReference type="Gene3D" id="3.40.50.300">
    <property type="entry name" value="P-loop containing nucleotide triphosphate hydrolases"/>
    <property type="match status" value="1"/>
</dbReference>
<dbReference type="InterPro" id="IPR013822">
    <property type="entry name" value="Signal_recog_particl_SRP54_hlx"/>
</dbReference>
<feature type="binding site" evidence="9">
    <location>
        <begin position="109"/>
        <end position="116"/>
    </location>
    <ligand>
        <name>GTP</name>
        <dbReference type="ChEBI" id="CHEBI:37565"/>
    </ligand>
</feature>
<keyword evidence="9" id="KW-0963">Cytoplasm</keyword>
<dbReference type="GO" id="GO:0003924">
    <property type="term" value="F:GTPase activity"/>
    <property type="evidence" value="ECO:0007669"/>
    <property type="project" value="UniProtKB-UniRule"/>
</dbReference>
<evidence type="ECO:0000256" key="5">
    <source>
        <dbReference type="ARBA" id="ARBA00023134"/>
    </source>
</evidence>
<evidence type="ECO:0000256" key="4">
    <source>
        <dbReference type="ARBA" id="ARBA00022884"/>
    </source>
</evidence>
<evidence type="ECO:0000259" key="10">
    <source>
        <dbReference type="PROSITE" id="PS00300"/>
    </source>
</evidence>
<dbReference type="InterPro" id="IPR000897">
    <property type="entry name" value="SRP54_GTPase_dom"/>
</dbReference>
<dbReference type="InterPro" id="IPR036891">
    <property type="entry name" value="Signal_recog_part_SRP54_M_sf"/>
</dbReference>
<comment type="subcellular location">
    <subcellularLocation>
        <location evidence="9">Cytoplasm</location>
    </subcellularLocation>
    <text evidence="9">The SRP-RNC complex is targeted to the cytoplasmic membrane.</text>
</comment>
<comment type="catalytic activity">
    <reaction evidence="8 9">
        <text>GTP + H2O = GDP + phosphate + H(+)</text>
        <dbReference type="Rhea" id="RHEA:19669"/>
        <dbReference type="ChEBI" id="CHEBI:15377"/>
        <dbReference type="ChEBI" id="CHEBI:15378"/>
        <dbReference type="ChEBI" id="CHEBI:37565"/>
        <dbReference type="ChEBI" id="CHEBI:43474"/>
        <dbReference type="ChEBI" id="CHEBI:58189"/>
        <dbReference type="EC" id="3.6.5.4"/>
    </reaction>
</comment>
<feature type="domain" description="SRP54-type proteins GTP-binding" evidence="10">
    <location>
        <begin position="270"/>
        <end position="283"/>
    </location>
</feature>
<dbReference type="InterPro" id="IPR042101">
    <property type="entry name" value="SRP54_N_sf"/>
</dbReference>
<comment type="caution">
    <text evidence="11">The sequence shown here is derived from an EMBL/GenBank/DDBJ whole genome shotgun (WGS) entry which is preliminary data.</text>
</comment>
<keyword evidence="7 9" id="KW-0687">Ribonucleoprotein</keyword>
<evidence type="ECO:0000256" key="9">
    <source>
        <dbReference type="HAMAP-Rule" id="MF_00306"/>
    </source>
</evidence>
<dbReference type="PANTHER" id="PTHR11564">
    <property type="entry name" value="SIGNAL RECOGNITION PARTICLE 54K PROTEIN SRP54"/>
    <property type="match status" value="1"/>
</dbReference>
<feature type="binding site" evidence="9">
    <location>
        <begin position="191"/>
        <end position="195"/>
    </location>
    <ligand>
        <name>GTP</name>
        <dbReference type="ChEBI" id="CHEBI:37565"/>
    </ligand>
</feature>
<dbReference type="Proteomes" id="UP000028525">
    <property type="component" value="Unassembled WGS sequence"/>
</dbReference>
<dbReference type="SMART" id="SM00962">
    <property type="entry name" value="SRP54"/>
    <property type="match status" value="1"/>
</dbReference>
<dbReference type="SUPFAM" id="SSF52540">
    <property type="entry name" value="P-loop containing nucleoside triphosphate hydrolases"/>
    <property type="match status" value="1"/>
</dbReference>
<organism evidence="11 12">
    <name type="scientific">Lacrimispora celerecrescens</name>
    <dbReference type="NCBI Taxonomy" id="29354"/>
    <lineage>
        <taxon>Bacteria</taxon>
        <taxon>Bacillati</taxon>
        <taxon>Bacillota</taxon>
        <taxon>Clostridia</taxon>
        <taxon>Lachnospirales</taxon>
        <taxon>Lachnospiraceae</taxon>
        <taxon>Lacrimispora</taxon>
    </lineage>
</organism>
<comment type="domain">
    <text evidence="9">Composed of three domains: the N-terminal N domain, which is responsible for interactions with the ribosome, the central G domain, which binds GTP, and the C-terminal M domain, which binds the RNA and the signal sequence of the RNC.</text>
</comment>
<dbReference type="FunFam" id="3.40.50.300:FF:000022">
    <property type="entry name" value="Signal recognition particle 54 kDa subunit"/>
    <property type="match status" value="1"/>
</dbReference>
<dbReference type="Gene3D" id="1.20.120.140">
    <property type="entry name" value="Signal recognition particle SRP54, nucleotide-binding domain"/>
    <property type="match status" value="1"/>
</dbReference>